<dbReference type="STRING" id="1122133.SAMN02745157_1879"/>
<reference evidence="2 3" key="1">
    <citation type="submission" date="2016-11" db="EMBL/GenBank/DDBJ databases">
        <authorList>
            <person name="Jaros S."/>
            <person name="Januszkiewicz K."/>
            <person name="Wedrychowicz H."/>
        </authorList>
    </citation>
    <scope>NUCLEOTIDE SEQUENCE [LARGE SCALE GENOMIC DNA]</scope>
    <source>
        <strain evidence="2 3">DSM 19436</strain>
    </source>
</reference>
<dbReference type="Gene3D" id="3.30.70.100">
    <property type="match status" value="1"/>
</dbReference>
<dbReference type="InterPro" id="IPR006121">
    <property type="entry name" value="HMA_dom"/>
</dbReference>
<feature type="domain" description="HMA" evidence="1">
    <location>
        <begin position="1"/>
        <end position="63"/>
    </location>
</feature>
<dbReference type="InterPro" id="IPR036163">
    <property type="entry name" value="HMA_dom_sf"/>
</dbReference>
<evidence type="ECO:0000313" key="2">
    <source>
        <dbReference type="EMBL" id="SHF19875.1"/>
    </source>
</evidence>
<accession>A0A1M4ZPM1</accession>
<gene>
    <name evidence="2" type="ORF">SAMN02745157_1879</name>
</gene>
<dbReference type="PROSITE" id="PS50846">
    <property type="entry name" value="HMA_2"/>
    <property type="match status" value="1"/>
</dbReference>
<dbReference type="AlphaFoldDB" id="A0A1M4ZPM1"/>
<protein>
    <submittedName>
        <fullName evidence="2">Copper chaperone</fullName>
    </submittedName>
</protein>
<dbReference type="Proteomes" id="UP000184485">
    <property type="component" value="Unassembled WGS sequence"/>
</dbReference>
<sequence>MLIFTVPDMTCGHCASTIGKAARAAAPAAEVTVNLASKRVEVAGEADASVVAAAIRAAGYEPAAA</sequence>
<dbReference type="RefSeq" id="WP_073052373.1">
    <property type="nucleotide sequence ID" value="NZ_FQUP01000001.1"/>
</dbReference>
<dbReference type="GO" id="GO:0046872">
    <property type="term" value="F:metal ion binding"/>
    <property type="evidence" value="ECO:0007669"/>
    <property type="project" value="InterPro"/>
</dbReference>
<evidence type="ECO:0000259" key="1">
    <source>
        <dbReference type="PROSITE" id="PS50846"/>
    </source>
</evidence>
<dbReference type="SUPFAM" id="SSF55008">
    <property type="entry name" value="HMA, heavy metal-associated domain"/>
    <property type="match status" value="1"/>
</dbReference>
<proteinExistence type="predicted"/>
<keyword evidence="3" id="KW-1185">Reference proteome</keyword>
<name>A0A1M4ZPM1_9HYPH</name>
<dbReference type="Pfam" id="PF00403">
    <property type="entry name" value="HMA"/>
    <property type="match status" value="1"/>
</dbReference>
<dbReference type="EMBL" id="FQUP01000001">
    <property type="protein sequence ID" value="SHF19875.1"/>
    <property type="molecule type" value="Genomic_DNA"/>
</dbReference>
<dbReference type="CDD" id="cd00371">
    <property type="entry name" value="HMA"/>
    <property type="match status" value="1"/>
</dbReference>
<organism evidence="2 3">
    <name type="scientific">Kaistia soli DSM 19436</name>
    <dbReference type="NCBI Taxonomy" id="1122133"/>
    <lineage>
        <taxon>Bacteria</taxon>
        <taxon>Pseudomonadati</taxon>
        <taxon>Pseudomonadota</taxon>
        <taxon>Alphaproteobacteria</taxon>
        <taxon>Hyphomicrobiales</taxon>
        <taxon>Kaistiaceae</taxon>
        <taxon>Kaistia</taxon>
    </lineage>
</organism>
<evidence type="ECO:0000313" key="3">
    <source>
        <dbReference type="Proteomes" id="UP000184485"/>
    </source>
</evidence>